<keyword evidence="1" id="KW-0812">Transmembrane</keyword>
<protein>
    <submittedName>
        <fullName evidence="2">Uncharacterized protein</fullName>
    </submittedName>
</protein>
<organism evidence="2">
    <name type="scientific">Thermosporothrix sp. COM3</name>
    <dbReference type="NCBI Taxonomy" id="2490863"/>
    <lineage>
        <taxon>Bacteria</taxon>
        <taxon>Bacillati</taxon>
        <taxon>Chloroflexota</taxon>
        <taxon>Ktedonobacteria</taxon>
        <taxon>Ktedonobacterales</taxon>
        <taxon>Thermosporotrichaceae</taxon>
        <taxon>Thermosporothrix</taxon>
    </lineage>
</organism>
<sequence length="160" mass="17570">MSTKADYTTEEWNILASLPYMIGATLVAVSKSGAIGKTREALSLYSKVRETAQKFAAVPLIQELFTGGEVQVKETRKETISEKEQLILLTFERCRAALTLLESKATPEEVEAYKQWLYQSAERIAGVSKGGGFLGIGAKRIDEQEATVLAQLREILGVQA</sequence>
<keyword evidence="1" id="KW-1133">Transmembrane helix</keyword>
<evidence type="ECO:0000313" key="2">
    <source>
        <dbReference type="EMBL" id="BBH85415.1"/>
    </source>
</evidence>
<reference evidence="2" key="1">
    <citation type="submission" date="2018-12" db="EMBL/GenBank/DDBJ databases">
        <title>Novel natural products biosynthetic potential of the class Ktedonobacteria.</title>
        <authorList>
            <person name="Zheng Y."/>
            <person name="Saitou A."/>
            <person name="Wang C.M."/>
            <person name="Toyoda A."/>
            <person name="Minakuchi Y."/>
            <person name="Sekiguchi Y."/>
            <person name="Ueda K."/>
            <person name="Takano H."/>
            <person name="Sakai Y."/>
            <person name="Yokota A."/>
            <person name="Yabe S."/>
        </authorList>
    </citation>
    <scope>NUCLEOTIDE SEQUENCE</scope>
    <source>
        <strain evidence="2">COM3</strain>
    </source>
</reference>
<gene>
    <name evidence="2" type="ORF">KTC_01660</name>
</gene>
<keyword evidence="1" id="KW-0472">Membrane</keyword>
<dbReference type="AlphaFoldDB" id="A0A455SH09"/>
<name>A0A455SH09_9CHLR</name>
<feature type="transmembrane region" description="Helical" evidence="1">
    <location>
        <begin position="12"/>
        <end position="29"/>
    </location>
</feature>
<accession>A0A455SH09</accession>
<evidence type="ECO:0000256" key="1">
    <source>
        <dbReference type="SAM" id="Phobius"/>
    </source>
</evidence>
<dbReference type="EMBL" id="AP019376">
    <property type="protein sequence ID" value="BBH85415.1"/>
    <property type="molecule type" value="Genomic_DNA"/>
</dbReference>
<proteinExistence type="predicted"/>